<dbReference type="GO" id="GO:0030638">
    <property type="term" value="P:polyketide metabolic process"/>
    <property type="evidence" value="ECO:0007669"/>
    <property type="project" value="InterPro"/>
</dbReference>
<dbReference type="Proteomes" id="UP000323876">
    <property type="component" value="Unassembled WGS sequence"/>
</dbReference>
<feature type="non-terminal residue" evidence="1">
    <location>
        <position position="1"/>
    </location>
</feature>
<accession>A0A5N0EHN1</accession>
<dbReference type="SUPFAM" id="SSF54427">
    <property type="entry name" value="NTF2-like"/>
    <property type="match status" value="1"/>
</dbReference>
<evidence type="ECO:0000313" key="2">
    <source>
        <dbReference type="Proteomes" id="UP000323876"/>
    </source>
</evidence>
<proteinExistence type="predicted"/>
<gene>
    <name evidence="1" type="ORF">F3087_16775</name>
</gene>
<evidence type="ECO:0000313" key="1">
    <source>
        <dbReference type="EMBL" id="KAA8887764.1"/>
    </source>
</evidence>
<dbReference type="AlphaFoldDB" id="A0A5N0EHN1"/>
<name>A0A5N0EHN1_9NOCA</name>
<protein>
    <submittedName>
        <fullName evidence="1">Ester cyclase</fullName>
    </submittedName>
</protein>
<keyword evidence="2" id="KW-1185">Reference proteome</keyword>
<sequence>PRSRPQVIPFGTGQASLRRGLTCLRTTIVTRSALMPGSAVRKAVKRLGPSRAELPDGWVVNHWRMTATHTGDVFGVPASGRPVSLTGTDIVRVVDGRIAEIYHVEERLQLQMQVTA</sequence>
<dbReference type="InterPro" id="IPR009959">
    <property type="entry name" value="Cyclase_SnoaL-like"/>
</dbReference>
<organism evidence="1 2">
    <name type="scientific">Nocardia colli</name>
    <dbReference type="NCBI Taxonomy" id="2545717"/>
    <lineage>
        <taxon>Bacteria</taxon>
        <taxon>Bacillati</taxon>
        <taxon>Actinomycetota</taxon>
        <taxon>Actinomycetes</taxon>
        <taxon>Mycobacteriales</taxon>
        <taxon>Nocardiaceae</taxon>
        <taxon>Nocardia</taxon>
    </lineage>
</organism>
<comment type="caution">
    <text evidence="1">The sequence shown here is derived from an EMBL/GenBank/DDBJ whole genome shotgun (WGS) entry which is preliminary data.</text>
</comment>
<dbReference type="Pfam" id="PF07366">
    <property type="entry name" value="SnoaL"/>
    <property type="match status" value="1"/>
</dbReference>
<dbReference type="EMBL" id="VXLC01000005">
    <property type="protein sequence ID" value="KAA8887764.1"/>
    <property type="molecule type" value="Genomic_DNA"/>
</dbReference>
<dbReference type="Gene3D" id="3.10.450.50">
    <property type="match status" value="1"/>
</dbReference>
<dbReference type="OrthoDB" id="9182871at2"/>
<dbReference type="InterPro" id="IPR032710">
    <property type="entry name" value="NTF2-like_dom_sf"/>
</dbReference>
<reference evidence="1 2" key="1">
    <citation type="submission" date="2019-09" db="EMBL/GenBank/DDBJ databases">
        <authorList>
            <person name="Wang X."/>
        </authorList>
    </citation>
    <scope>NUCLEOTIDE SEQUENCE [LARGE SCALE GENOMIC DNA]</scope>
    <source>
        <strain evidence="1 2">CICC 11023</strain>
    </source>
</reference>